<name>A0A090KVH7_STRRB</name>
<dbReference type="GeneID" id="36373888"/>
<reference evidence="3" key="2">
    <citation type="submission" date="2014-09" db="EMBL/GenBank/DDBJ databases">
        <authorList>
            <person name="Martin A.A."/>
        </authorList>
    </citation>
    <scope>NUCLEOTIDE SEQUENCE</scope>
    <source>
        <strain evidence="3">ED321</strain>
    </source>
</reference>
<reference evidence="4" key="3">
    <citation type="submission" date="2020-12" db="UniProtKB">
        <authorList>
            <consortium name="WormBaseParasite"/>
        </authorList>
    </citation>
    <scope>IDENTIFICATION</scope>
</reference>
<evidence type="ECO:0000313" key="4">
    <source>
        <dbReference type="WBParaSite" id="SRAE_0000064200.1"/>
    </source>
</evidence>
<dbReference type="AlphaFoldDB" id="A0A090KVH7"/>
<dbReference type="CTD" id="36373888"/>
<sequence length="93" mass="11034">MSRNTSAAMENRMNTEDSRKGTGSSWRTMEKFDARKYADLVTVTSILKNEELLKHQINMIHEQLKNQEELWIKLYYQKKYESLIELAMDLETS</sequence>
<organism evidence="2">
    <name type="scientific">Strongyloides ratti</name>
    <name type="common">Parasitic roundworm</name>
    <dbReference type="NCBI Taxonomy" id="34506"/>
    <lineage>
        <taxon>Eukaryota</taxon>
        <taxon>Metazoa</taxon>
        <taxon>Ecdysozoa</taxon>
        <taxon>Nematoda</taxon>
        <taxon>Chromadorea</taxon>
        <taxon>Rhabditida</taxon>
        <taxon>Tylenchina</taxon>
        <taxon>Panagrolaimomorpha</taxon>
        <taxon>Strongyloidoidea</taxon>
        <taxon>Strongyloididae</taxon>
        <taxon>Strongyloides</taxon>
    </lineage>
</organism>
<dbReference type="EMBL" id="LN609410">
    <property type="protein sequence ID" value="CEF61520.1"/>
    <property type="molecule type" value="Genomic_DNA"/>
</dbReference>
<proteinExistence type="predicted"/>
<evidence type="ECO:0000313" key="5">
    <source>
        <dbReference type="WormBase" id="SRAE_0000064200"/>
    </source>
</evidence>
<reference evidence="2" key="1">
    <citation type="submission" date="2014-09" db="EMBL/GenBank/DDBJ databases">
        <authorList>
            <person name="Aslett A.Martin."/>
        </authorList>
    </citation>
    <scope>NUCLEOTIDE SEQUENCE</scope>
    <source>
        <strain evidence="2">ED321 Heterogonic</strain>
    </source>
</reference>
<gene>
    <name evidence="2 4 5" type="ORF">SRAE_0000064200</name>
</gene>
<feature type="region of interest" description="Disordered" evidence="1">
    <location>
        <begin position="1"/>
        <end position="25"/>
    </location>
</feature>
<protein>
    <submittedName>
        <fullName evidence="2 4">Uncharacterized protein</fullName>
    </submittedName>
</protein>
<keyword evidence="3" id="KW-1185">Reference proteome</keyword>
<evidence type="ECO:0000256" key="1">
    <source>
        <dbReference type="SAM" id="MobiDB-lite"/>
    </source>
</evidence>
<dbReference type="Proteomes" id="UP000035682">
    <property type="component" value="Unplaced"/>
</dbReference>
<dbReference type="RefSeq" id="XP_024500729.1">
    <property type="nucleotide sequence ID" value="XM_024646559.1"/>
</dbReference>
<dbReference type="WBParaSite" id="SRAE_0000064200.1">
    <property type="protein sequence ID" value="SRAE_0000064200.1"/>
    <property type="gene ID" value="WBGene00256390"/>
</dbReference>
<evidence type="ECO:0000313" key="3">
    <source>
        <dbReference type="Proteomes" id="UP000035682"/>
    </source>
</evidence>
<accession>A0A090KVH7</accession>
<dbReference type="WormBase" id="SRAE_0000064200">
    <property type="protein sequence ID" value="SRP04966"/>
    <property type="gene ID" value="WBGene00256390"/>
</dbReference>
<evidence type="ECO:0000313" key="2">
    <source>
        <dbReference type="EMBL" id="CEF61520.1"/>
    </source>
</evidence>